<evidence type="ECO:0000313" key="2">
    <source>
        <dbReference type="EMBL" id="GED96352.1"/>
    </source>
</evidence>
<dbReference type="Proteomes" id="UP000444980">
    <property type="component" value="Unassembled WGS sequence"/>
</dbReference>
<organism evidence="2 3">
    <name type="scientific">Gordonia crocea</name>
    <dbReference type="NCBI Taxonomy" id="589162"/>
    <lineage>
        <taxon>Bacteria</taxon>
        <taxon>Bacillati</taxon>
        <taxon>Actinomycetota</taxon>
        <taxon>Actinomycetes</taxon>
        <taxon>Mycobacteriales</taxon>
        <taxon>Gordoniaceae</taxon>
        <taxon>Gordonia</taxon>
    </lineage>
</organism>
<evidence type="ECO:0000256" key="1">
    <source>
        <dbReference type="SAM" id="MobiDB-lite"/>
    </source>
</evidence>
<comment type="caution">
    <text evidence="2">The sequence shown here is derived from an EMBL/GenBank/DDBJ whole genome shotgun (WGS) entry which is preliminary data.</text>
</comment>
<gene>
    <name evidence="2" type="ORF">nbrc107697_03910</name>
</gene>
<name>A0A7M3SUM8_9ACTN</name>
<feature type="compositionally biased region" description="Gly residues" evidence="1">
    <location>
        <begin position="1"/>
        <end position="10"/>
    </location>
</feature>
<proteinExistence type="predicted"/>
<evidence type="ECO:0000313" key="3">
    <source>
        <dbReference type="Proteomes" id="UP000444980"/>
    </source>
</evidence>
<dbReference type="EMBL" id="BJOU01000001">
    <property type="protein sequence ID" value="GED96352.1"/>
    <property type="molecule type" value="Genomic_DNA"/>
</dbReference>
<reference evidence="3" key="1">
    <citation type="submission" date="2019-06" db="EMBL/GenBank/DDBJ databases">
        <title>Gordonia isolated from sludge of a wastewater treatment plant.</title>
        <authorList>
            <person name="Tamura T."/>
            <person name="Aoyama K."/>
            <person name="Kang Y."/>
            <person name="Saito S."/>
            <person name="Akiyama N."/>
            <person name="Yazawa K."/>
            <person name="Gonoi T."/>
            <person name="Mikami Y."/>
        </authorList>
    </citation>
    <scope>NUCLEOTIDE SEQUENCE [LARGE SCALE GENOMIC DNA]</scope>
    <source>
        <strain evidence="3">NBRC 107697</strain>
    </source>
</reference>
<accession>A0A7M3SUM8</accession>
<sequence>MPAFVPGGGLTWRTSMPDQSGAPVGGTGAALAVDPAAITPTVATTVTME</sequence>
<dbReference type="AlphaFoldDB" id="A0A7M3SUM8"/>
<feature type="region of interest" description="Disordered" evidence="1">
    <location>
        <begin position="1"/>
        <end position="27"/>
    </location>
</feature>
<protein>
    <submittedName>
        <fullName evidence="2">Uncharacterized protein</fullName>
    </submittedName>
</protein>
<keyword evidence="3" id="KW-1185">Reference proteome</keyword>